<keyword evidence="1" id="KW-0472">Membrane</keyword>
<evidence type="ECO:0000313" key="3">
    <source>
        <dbReference type="EMBL" id="SHH34854.1"/>
    </source>
</evidence>
<dbReference type="Proteomes" id="UP000184212">
    <property type="component" value="Unassembled WGS sequence"/>
</dbReference>
<accession>A0A1M5S8P1</accession>
<keyword evidence="1" id="KW-0812">Transmembrane</keyword>
<dbReference type="Pfam" id="PF04773">
    <property type="entry name" value="FecR"/>
    <property type="match status" value="1"/>
</dbReference>
<reference evidence="3 4" key="1">
    <citation type="submission" date="2016-11" db="EMBL/GenBank/DDBJ databases">
        <authorList>
            <person name="Jaros S."/>
            <person name="Januszkiewicz K."/>
            <person name="Wedrychowicz H."/>
        </authorList>
    </citation>
    <scope>NUCLEOTIDE SEQUENCE [LARGE SCALE GENOMIC DNA]</scope>
    <source>
        <strain evidence="3 4">DSM 24574</strain>
    </source>
</reference>
<feature type="transmembrane region" description="Helical" evidence="1">
    <location>
        <begin position="92"/>
        <end position="111"/>
    </location>
</feature>
<gene>
    <name evidence="3" type="ORF">SAMN04488109_3807</name>
</gene>
<evidence type="ECO:0000313" key="4">
    <source>
        <dbReference type="Proteomes" id="UP000184212"/>
    </source>
</evidence>
<dbReference type="STRING" id="947013.SAMN04488109_3807"/>
<dbReference type="InterPro" id="IPR012373">
    <property type="entry name" value="Ferrdict_sens_TM"/>
</dbReference>
<dbReference type="PANTHER" id="PTHR30273:SF2">
    <property type="entry name" value="PROTEIN FECR"/>
    <property type="match status" value="1"/>
</dbReference>
<sequence>MNDHHSQEAAIIAYLSNELDEGGRLALEFWLAESEEHRRIFQEAKALWKNSGKKLVLHHPDTETELVRLLERIKKEEAAHSKNSHAFPGRRLLWRVAACILVVMLSVYGYIHLNPAVEFERTTGDQVASFYLPDSSRVWLNTHSRLSYTKAFHGEFRRVTLQGEGYFKVTPDANRPFEVITGATTTRVLGTSFNVKAEDTLTTLSVTEGKVKFAATGEPESEVLVTTHEHATFHTRQKTVTKGEVTDVGFASWRKRNNPIYEEEARNIKAFLHHQHTWKKNPIRQTIINGRIRNTASLTTYKNVVLLVTYGKSADATRVTRFTIVEPVKPGQELAYQRRLVDTFTDTSFVRIVVESAELVLEDDAR</sequence>
<keyword evidence="4" id="KW-1185">Reference proteome</keyword>
<keyword evidence="1" id="KW-1133">Transmembrane helix</keyword>
<proteinExistence type="predicted"/>
<protein>
    <submittedName>
        <fullName evidence="3">FecR family protein</fullName>
    </submittedName>
</protein>
<dbReference type="Gene3D" id="2.60.120.1440">
    <property type="match status" value="1"/>
</dbReference>
<name>A0A1M5S8P1_9BACT</name>
<dbReference type="PANTHER" id="PTHR30273">
    <property type="entry name" value="PERIPLASMIC SIGNAL SENSOR AND SIGMA FACTOR ACTIVATOR FECR-RELATED"/>
    <property type="match status" value="1"/>
</dbReference>
<dbReference type="EMBL" id="FQWQ01000002">
    <property type="protein sequence ID" value="SHH34854.1"/>
    <property type="molecule type" value="Genomic_DNA"/>
</dbReference>
<dbReference type="InterPro" id="IPR006860">
    <property type="entry name" value="FecR"/>
</dbReference>
<organism evidence="3 4">
    <name type="scientific">Chryseolinea serpens</name>
    <dbReference type="NCBI Taxonomy" id="947013"/>
    <lineage>
        <taxon>Bacteria</taxon>
        <taxon>Pseudomonadati</taxon>
        <taxon>Bacteroidota</taxon>
        <taxon>Cytophagia</taxon>
        <taxon>Cytophagales</taxon>
        <taxon>Fulvivirgaceae</taxon>
        <taxon>Chryseolinea</taxon>
    </lineage>
</organism>
<evidence type="ECO:0000256" key="1">
    <source>
        <dbReference type="SAM" id="Phobius"/>
    </source>
</evidence>
<dbReference type="RefSeq" id="WP_073136949.1">
    <property type="nucleotide sequence ID" value="NZ_FQWQ01000002.1"/>
</dbReference>
<dbReference type="OrthoDB" id="923517at2"/>
<feature type="domain" description="FecR protein" evidence="2">
    <location>
        <begin position="121"/>
        <end position="212"/>
    </location>
</feature>
<dbReference type="GO" id="GO:0016989">
    <property type="term" value="F:sigma factor antagonist activity"/>
    <property type="evidence" value="ECO:0007669"/>
    <property type="project" value="TreeGrafter"/>
</dbReference>
<evidence type="ECO:0000259" key="2">
    <source>
        <dbReference type="Pfam" id="PF04773"/>
    </source>
</evidence>
<dbReference type="AlphaFoldDB" id="A0A1M5S8P1"/>